<protein>
    <recommendedName>
        <fullName evidence="4">Autophagy-related protein 2</fullName>
    </recommendedName>
</protein>
<dbReference type="GO" id="GO:0061908">
    <property type="term" value="C:phagophore"/>
    <property type="evidence" value="ECO:0007669"/>
    <property type="project" value="TreeGrafter"/>
</dbReference>
<dbReference type="PANTHER" id="PTHR13190">
    <property type="entry name" value="AUTOPHAGY-RELATED 2, ISOFORM A"/>
    <property type="match status" value="1"/>
</dbReference>
<dbReference type="AlphaFoldDB" id="A0A9N9NLF0"/>
<keyword evidence="6" id="KW-0256">Endoplasmic reticulum</keyword>
<dbReference type="GO" id="GO:0006869">
    <property type="term" value="P:lipid transport"/>
    <property type="evidence" value="ECO:0007669"/>
    <property type="project" value="UniProtKB-KW"/>
</dbReference>
<keyword evidence="5" id="KW-0813">Transport</keyword>
<dbReference type="GO" id="GO:0061709">
    <property type="term" value="P:reticulophagy"/>
    <property type="evidence" value="ECO:0007669"/>
    <property type="project" value="TreeGrafter"/>
</dbReference>
<dbReference type="GO" id="GO:0034045">
    <property type="term" value="C:phagophore assembly site membrane"/>
    <property type="evidence" value="ECO:0007669"/>
    <property type="project" value="UniProtKB-SubCell"/>
</dbReference>
<dbReference type="GO" id="GO:0000045">
    <property type="term" value="P:autophagosome assembly"/>
    <property type="evidence" value="ECO:0007669"/>
    <property type="project" value="TreeGrafter"/>
</dbReference>
<dbReference type="GO" id="GO:0032266">
    <property type="term" value="F:phosphatidylinositol-3-phosphate binding"/>
    <property type="evidence" value="ECO:0007669"/>
    <property type="project" value="TreeGrafter"/>
</dbReference>
<comment type="similarity">
    <text evidence="3">Belongs to the ATG2 family.</text>
</comment>
<feature type="compositionally biased region" description="Basic and acidic residues" evidence="12">
    <location>
        <begin position="100"/>
        <end position="109"/>
    </location>
</feature>
<feature type="non-terminal residue" evidence="13">
    <location>
        <position position="285"/>
    </location>
</feature>
<accession>A0A9N9NLF0</accession>
<evidence type="ECO:0000256" key="4">
    <source>
        <dbReference type="ARBA" id="ARBA00018070"/>
    </source>
</evidence>
<dbReference type="GO" id="GO:0005789">
    <property type="term" value="C:endoplasmic reticulum membrane"/>
    <property type="evidence" value="ECO:0007669"/>
    <property type="project" value="UniProtKB-SubCell"/>
</dbReference>
<evidence type="ECO:0000256" key="8">
    <source>
        <dbReference type="ARBA" id="ARBA00023055"/>
    </source>
</evidence>
<feature type="non-terminal residue" evidence="13">
    <location>
        <position position="1"/>
    </location>
</feature>
<keyword evidence="9" id="KW-0472">Membrane</keyword>
<comment type="catalytic activity">
    <reaction evidence="10">
        <text>a 1,2-diacyl-sn-glycero-3-phospho-L-serine(in) = a 1,2-diacyl-sn-glycero-3-phospho-L-serine(out)</text>
        <dbReference type="Rhea" id="RHEA:38663"/>
        <dbReference type="ChEBI" id="CHEBI:57262"/>
    </reaction>
</comment>
<evidence type="ECO:0000256" key="6">
    <source>
        <dbReference type="ARBA" id="ARBA00022824"/>
    </source>
</evidence>
<comment type="catalytic activity">
    <reaction evidence="11">
        <text>a 1,2-diacyl-sn-glycero-3-phosphoethanolamine(in) = a 1,2-diacyl-sn-glycero-3-phosphoethanolamine(out)</text>
        <dbReference type="Rhea" id="RHEA:38895"/>
        <dbReference type="ChEBI" id="CHEBI:64612"/>
    </reaction>
</comment>
<evidence type="ECO:0000256" key="3">
    <source>
        <dbReference type="ARBA" id="ARBA00009714"/>
    </source>
</evidence>
<comment type="caution">
    <text evidence="13">The sequence shown here is derived from an EMBL/GenBank/DDBJ whole genome shotgun (WGS) entry which is preliminary data.</text>
</comment>
<dbReference type="PANTHER" id="PTHR13190:SF1">
    <property type="entry name" value="AUTOPHAGY-RELATED 2, ISOFORM A"/>
    <property type="match status" value="1"/>
</dbReference>
<dbReference type="EMBL" id="CAJVPP010020308">
    <property type="protein sequence ID" value="CAG8740082.1"/>
    <property type="molecule type" value="Genomic_DNA"/>
</dbReference>
<comment type="subcellular location">
    <subcellularLocation>
        <location evidence="1">Endoplasmic reticulum membrane</location>
        <topology evidence="1">Peripheral membrane protein</topology>
    </subcellularLocation>
    <subcellularLocation>
        <location evidence="2">Preautophagosomal structure membrane</location>
        <topology evidence="2">Peripheral membrane protein</topology>
    </subcellularLocation>
</comment>
<feature type="region of interest" description="Disordered" evidence="12">
    <location>
        <begin position="82"/>
        <end position="109"/>
    </location>
</feature>
<evidence type="ECO:0000256" key="2">
    <source>
        <dbReference type="ARBA" id="ARBA00004623"/>
    </source>
</evidence>
<feature type="compositionally biased region" description="Acidic residues" evidence="12">
    <location>
        <begin position="88"/>
        <end position="99"/>
    </location>
</feature>
<keyword evidence="14" id="KW-1185">Reference proteome</keyword>
<feature type="region of interest" description="Disordered" evidence="12">
    <location>
        <begin position="239"/>
        <end position="285"/>
    </location>
</feature>
<evidence type="ECO:0000256" key="10">
    <source>
        <dbReference type="ARBA" id="ARBA00024479"/>
    </source>
</evidence>
<dbReference type="Pfam" id="PF13329">
    <property type="entry name" value="ATG2_CAD"/>
    <property type="match status" value="1"/>
</dbReference>
<evidence type="ECO:0000256" key="7">
    <source>
        <dbReference type="ARBA" id="ARBA00023006"/>
    </source>
</evidence>
<sequence>NLDEYAFDSKSKSRATPAIIDDNKISKISRNSVSTLEFIEEYYAIEGNESDELDTHTFEHPVGYDDNEGVLVEQPLFAASATNKSNEDLTELENSEEEEDNRRDDKVKRLDSPTIEFVDDHFSIPNANEPENSYIQELPKSLTRIRLRDFNLVCKLHEGYDWERSRKEALDSLARANSQAKNVNVVETGTASGSSIGETSSYPSLEENNIYSHIYNAQYRNSDYDVTSEVDYMDDYSDTASQVSSRLDPDNTNIREGKRSEHSNRRSRPKLSRSSSSKIDIKLEK</sequence>
<keyword evidence="7" id="KW-0072">Autophagy</keyword>
<evidence type="ECO:0000313" key="14">
    <source>
        <dbReference type="Proteomes" id="UP000789375"/>
    </source>
</evidence>
<dbReference type="GO" id="GO:0034727">
    <property type="term" value="P:piecemeal microautophagy of the nucleus"/>
    <property type="evidence" value="ECO:0007669"/>
    <property type="project" value="TreeGrafter"/>
</dbReference>
<dbReference type="InterPro" id="IPR026849">
    <property type="entry name" value="ATG2"/>
</dbReference>
<organism evidence="13 14">
    <name type="scientific">Funneliformis mosseae</name>
    <name type="common">Endomycorrhizal fungus</name>
    <name type="synonym">Glomus mosseae</name>
    <dbReference type="NCBI Taxonomy" id="27381"/>
    <lineage>
        <taxon>Eukaryota</taxon>
        <taxon>Fungi</taxon>
        <taxon>Fungi incertae sedis</taxon>
        <taxon>Mucoromycota</taxon>
        <taxon>Glomeromycotina</taxon>
        <taxon>Glomeromycetes</taxon>
        <taxon>Glomerales</taxon>
        <taxon>Glomeraceae</taxon>
        <taxon>Funneliformis</taxon>
    </lineage>
</organism>
<reference evidence="13" key="1">
    <citation type="submission" date="2021-06" db="EMBL/GenBank/DDBJ databases">
        <authorList>
            <person name="Kallberg Y."/>
            <person name="Tangrot J."/>
            <person name="Rosling A."/>
        </authorList>
    </citation>
    <scope>NUCLEOTIDE SEQUENCE</scope>
    <source>
        <strain evidence="13">87-6 pot B 2015</strain>
    </source>
</reference>
<evidence type="ECO:0000256" key="9">
    <source>
        <dbReference type="ARBA" id="ARBA00023136"/>
    </source>
</evidence>
<evidence type="ECO:0000256" key="5">
    <source>
        <dbReference type="ARBA" id="ARBA00022448"/>
    </source>
</evidence>
<gene>
    <name evidence="13" type="ORF">FMOSSE_LOCUS16094</name>
</gene>
<name>A0A9N9NLF0_FUNMO</name>
<evidence type="ECO:0000313" key="13">
    <source>
        <dbReference type="EMBL" id="CAG8740082.1"/>
    </source>
</evidence>
<evidence type="ECO:0000256" key="1">
    <source>
        <dbReference type="ARBA" id="ARBA00004406"/>
    </source>
</evidence>
<proteinExistence type="inferred from homology"/>
<dbReference type="GO" id="GO:0000422">
    <property type="term" value="P:autophagy of mitochondrion"/>
    <property type="evidence" value="ECO:0007669"/>
    <property type="project" value="TreeGrafter"/>
</dbReference>
<dbReference type="GO" id="GO:0043495">
    <property type="term" value="F:protein-membrane adaptor activity"/>
    <property type="evidence" value="ECO:0007669"/>
    <property type="project" value="TreeGrafter"/>
</dbReference>
<evidence type="ECO:0000256" key="12">
    <source>
        <dbReference type="SAM" id="MobiDB-lite"/>
    </source>
</evidence>
<feature type="compositionally biased region" description="Basic and acidic residues" evidence="12">
    <location>
        <begin position="247"/>
        <end position="264"/>
    </location>
</feature>
<dbReference type="GO" id="GO:0061723">
    <property type="term" value="P:glycophagy"/>
    <property type="evidence" value="ECO:0007669"/>
    <property type="project" value="TreeGrafter"/>
</dbReference>
<dbReference type="Proteomes" id="UP000789375">
    <property type="component" value="Unassembled WGS sequence"/>
</dbReference>
<evidence type="ECO:0000256" key="11">
    <source>
        <dbReference type="ARBA" id="ARBA00024615"/>
    </source>
</evidence>
<keyword evidence="8" id="KW-0445">Lipid transport</keyword>